<dbReference type="NCBIfam" id="TIGR00912">
    <property type="entry name" value="2A0309"/>
    <property type="match status" value="1"/>
</dbReference>
<feature type="transmembrane region" description="Helical" evidence="8">
    <location>
        <begin position="77"/>
        <end position="95"/>
    </location>
</feature>
<keyword evidence="6 8" id="KW-1133">Transmembrane helix</keyword>
<gene>
    <name evidence="9" type="ORF">K9V48_26405</name>
</gene>
<comment type="similarity">
    <text evidence="2">Belongs to the amino acid-polyamine-organocation (APC) superfamily. Spore germination protein (SGP) (TC 2.A.3.9) family.</text>
</comment>
<reference evidence="9" key="1">
    <citation type="submission" date="2024-05" db="EMBL/GenBank/DDBJ databases">
        <title>Metabacillus sp. nov., isolated from the rhizosphere soil of tomato plants.</title>
        <authorList>
            <person name="Ma R."/>
        </authorList>
    </citation>
    <scope>NUCLEOTIDE SEQUENCE</scope>
    <source>
        <strain evidence="9">DBTR6</strain>
    </source>
</reference>
<feature type="transmembrane region" description="Helical" evidence="8">
    <location>
        <begin position="36"/>
        <end position="57"/>
    </location>
</feature>
<evidence type="ECO:0000313" key="10">
    <source>
        <dbReference type="Proteomes" id="UP001165287"/>
    </source>
</evidence>
<comment type="subcellular location">
    <subcellularLocation>
        <location evidence="1">Membrane</location>
        <topology evidence="1">Multi-pass membrane protein</topology>
    </subcellularLocation>
</comment>
<keyword evidence="3" id="KW-0813">Transport</keyword>
<dbReference type="InterPro" id="IPR004761">
    <property type="entry name" value="Spore_GerAB"/>
</dbReference>
<sequence>MERAKISVIQLFAMMFLFELGSAIVVSYGIGAKKDAWLAILLAMCGGIILFFIYYFLFRQYPNLPLTGYARKIFGKYVGWIIGLLYVIFFLYEAARGLRDFGDLLLASTMPNTPLFVLNILFVLAMCYVLYLGIEVLGRTTEVFIVTLLFFGVTGNLFVYFSGNVELHNLQPFLENGWKPILTTAFPLLTFFPFGEMIVFTMLLPYLNRPDLAKKVWLSAVISSGLILSYTTSLDIAVLGIEAVERSTFPLFSTIGKVNLFDFIQRLDAVVVYTFLITMLFKISIWFYCAVIGIVDLFKLKNHQQIVLPMGVILLFLSMEIASNFTEHIEEGLDIIMYPLHLPFMVIIPLLMLLIALIRNGFKKNGRSKSNET</sequence>
<dbReference type="PANTHER" id="PTHR34975:SF2">
    <property type="entry name" value="SPORE GERMINATION PROTEIN A2"/>
    <property type="match status" value="1"/>
</dbReference>
<evidence type="ECO:0000313" key="9">
    <source>
        <dbReference type="EMBL" id="MBZ5753654.1"/>
    </source>
</evidence>
<evidence type="ECO:0000256" key="5">
    <source>
        <dbReference type="ARBA" id="ARBA00022692"/>
    </source>
</evidence>
<protein>
    <submittedName>
        <fullName evidence="9">Spore germination protein</fullName>
    </submittedName>
</protein>
<evidence type="ECO:0000256" key="4">
    <source>
        <dbReference type="ARBA" id="ARBA00022544"/>
    </source>
</evidence>
<feature type="transmembrane region" description="Helical" evidence="8">
    <location>
        <begin position="270"/>
        <end position="294"/>
    </location>
</feature>
<feature type="transmembrane region" description="Helical" evidence="8">
    <location>
        <begin position="306"/>
        <end position="323"/>
    </location>
</feature>
<feature type="transmembrane region" description="Helical" evidence="8">
    <location>
        <begin position="181"/>
        <end position="204"/>
    </location>
</feature>
<dbReference type="Proteomes" id="UP001165287">
    <property type="component" value="Unassembled WGS sequence"/>
</dbReference>
<feature type="transmembrane region" description="Helical" evidence="8">
    <location>
        <begin position="143"/>
        <end position="161"/>
    </location>
</feature>
<organism evidence="9 10">
    <name type="scientific">Metabacillus rhizolycopersici</name>
    <dbReference type="NCBI Taxonomy" id="2875709"/>
    <lineage>
        <taxon>Bacteria</taxon>
        <taxon>Bacillati</taxon>
        <taxon>Bacillota</taxon>
        <taxon>Bacilli</taxon>
        <taxon>Bacillales</taxon>
        <taxon>Bacillaceae</taxon>
        <taxon>Metabacillus</taxon>
    </lineage>
</organism>
<feature type="transmembrane region" description="Helical" evidence="8">
    <location>
        <begin position="335"/>
        <end position="358"/>
    </location>
</feature>
<feature type="transmembrane region" description="Helical" evidence="8">
    <location>
        <begin position="12"/>
        <end position="30"/>
    </location>
</feature>
<accession>A0ABS7V0F3</accession>
<name>A0ABS7V0F3_9BACI</name>
<evidence type="ECO:0000256" key="1">
    <source>
        <dbReference type="ARBA" id="ARBA00004141"/>
    </source>
</evidence>
<keyword evidence="4" id="KW-0309">Germination</keyword>
<dbReference type="EMBL" id="JAIQUM010000133">
    <property type="protein sequence ID" value="MBZ5753654.1"/>
    <property type="molecule type" value="Genomic_DNA"/>
</dbReference>
<dbReference type="RefSeq" id="WP_224142063.1">
    <property type="nucleotide sequence ID" value="NZ_JAIQUM010000133.1"/>
</dbReference>
<keyword evidence="5 8" id="KW-0812">Transmembrane</keyword>
<keyword evidence="7 8" id="KW-0472">Membrane</keyword>
<feature type="transmembrane region" description="Helical" evidence="8">
    <location>
        <begin position="216"/>
        <end position="241"/>
    </location>
</feature>
<evidence type="ECO:0000256" key="8">
    <source>
        <dbReference type="SAM" id="Phobius"/>
    </source>
</evidence>
<comment type="caution">
    <text evidence="9">The sequence shown here is derived from an EMBL/GenBank/DDBJ whole genome shotgun (WGS) entry which is preliminary data.</text>
</comment>
<dbReference type="PANTHER" id="PTHR34975">
    <property type="entry name" value="SPORE GERMINATION PROTEIN A2"/>
    <property type="match status" value="1"/>
</dbReference>
<evidence type="ECO:0000256" key="3">
    <source>
        <dbReference type="ARBA" id="ARBA00022448"/>
    </source>
</evidence>
<keyword evidence="10" id="KW-1185">Reference proteome</keyword>
<evidence type="ECO:0000256" key="2">
    <source>
        <dbReference type="ARBA" id="ARBA00007998"/>
    </source>
</evidence>
<evidence type="ECO:0000256" key="6">
    <source>
        <dbReference type="ARBA" id="ARBA00022989"/>
    </source>
</evidence>
<feature type="transmembrane region" description="Helical" evidence="8">
    <location>
        <begin position="115"/>
        <end position="134"/>
    </location>
</feature>
<evidence type="ECO:0000256" key="7">
    <source>
        <dbReference type="ARBA" id="ARBA00023136"/>
    </source>
</evidence>
<proteinExistence type="inferred from homology"/>
<dbReference type="Pfam" id="PF03845">
    <property type="entry name" value="Spore_permease"/>
    <property type="match status" value="1"/>
</dbReference>